<keyword evidence="3 4" id="KW-0067">ATP-binding</keyword>
<dbReference type="GO" id="GO:0005524">
    <property type="term" value="F:ATP binding"/>
    <property type="evidence" value="ECO:0007669"/>
    <property type="project" value="UniProtKB-UniRule"/>
</dbReference>
<feature type="binding site" evidence="4">
    <location>
        <begin position="1085"/>
        <end position="1092"/>
    </location>
    <ligand>
        <name>ATP</name>
        <dbReference type="ChEBI" id="CHEBI:30616"/>
    </ligand>
</feature>
<dbReference type="InterPro" id="IPR011764">
    <property type="entry name" value="Biotin_carboxylation_dom"/>
</dbReference>
<dbReference type="InterPro" id="IPR002543">
    <property type="entry name" value="FtsK_dom"/>
</dbReference>
<reference evidence="9 10" key="1">
    <citation type="submission" date="2010-01" db="EMBL/GenBank/DDBJ databases">
        <title>The complete genome of Thermobispora bispora DSM 43833.</title>
        <authorList>
            <consortium name="US DOE Joint Genome Institute (JGI-PGF)"/>
            <person name="Lucas S."/>
            <person name="Copeland A."/>
            <person name="Lapidus A."/>
            <person name="Glavina del Rio T."/>
            <person name="Dalin E."/>
            <person name="Tice H."/>
            <person name="Bruce D."/>
            <person name="Goodwin L."/>
            <person name="Pitluck S."/>
            <person name="Kyrpides N."/>
            <person name="Mavromatis K."/>
            <person name="Ivanova N."/>
            <person name="Mikhailova N."/>
            <person name="Chertkov O."/>
            <person name="Brettin T."/>
            <person name="Detter J.C."/>
            <person name="Han C."/>
            <person name="Larimer F."/>
            <person name="Land M."/>
            <person name="Hauser L."/>
            <person name="Markowitz V."/>
            <person name="Cheng J.-F."/>
            <person name="Hugenholtz P."/>
            <person name="Woyke T."/>
            <person name="Wu D."/>
            <person name="Jando M."/>
            <person name="Schneider S."/>
            <person name="Klenk H.-P."/>
            <person name="Eisen J.A."/>
        </authorList>
    </citation>
    <scope>NUCLEOTIDE SEQUENCE [LARGE SCALE GENOMIC DNA]</scope>
    <source>
        <strain evidence="10">ATCC 19993 / DSM 43833 / CBS 139.67 / JCM 10125 / KCTC 9307 / NBRC 14880 / R51</strain>
    </source>
</reference>
<gene>
    <name evidence="9" type="ordered locus">Tbis_0693</name>
</gene>
<dbReference type="SMART" id="SM00382">
    <property type="entry name" value="AAA"/>
    <property type="match status" value="3"/>
</dbReference>
<keyword evidence="9" id="KW-0132">Cell division</keyword>
<dbReference type="GO" id="GO:0003677">
    <property type="term" value="F:DNA binding"/>
    <property type="evidence" value="ECO:0007669"/>
    <property type="project" value="InterPro"/>
</dbReference>
<dbReference type="KEGG" id="tbi:Tbis_0693"/>
<sequence length="1615" mass="167274">MRVMLTVVHGDREREVLVEGDETSTVAELAAALGRSRAGNVVRLARARAPYRLDGGPADHAPEASGLWLEGRRLDPGAAVFGLLRDGDRIATDPRAADATVTEEPDGLAELRVIGGPGAGAVHRLGLGSYSLGADPACAITVPDPLLPAAAAVVRLTPAAVTVEPAPGGEPVALLDGEPVTAAVPWPEGAVLTCGASAFAVGPVEPPDAHLDPLPGGGLAYHRPPRLARPAGERRIVVPAEPGRPEGARLQLLATFLPAVLGVVTALVFRQWYFLLFAAASPLIAIGQWASDRRYGRKRYRQALREYRERMAAFEERVAAAVRADEAERRAAAPDPAEVLLTAVGPRRRLWERRMHDPDALRLRVGLADLPAAIEFRPEAGPAQDAALPEPPLSRDVPVTLDLRRIGVAGVVGPRAAALGCARWLAGQAAALHSPYDLAIVVLSAHGDGAEEWSWVRWLPHCAPAARGGRFPADCVALIGADPEAAARRAADLAALVAERLGESEAGPYEGIRRGPRPAGHAAGGPGNERHEPFTGHGERPFEVLVVLDGAQVLRGLPGMPQVLRRGPMAGVYTIAIEDDERLLPEECTAVLSCAADGTVRFDGGGPEATAGIRADRVSPAWADRLARALAPLRDVSREDPAAALPGSVRLLDLIGPADPARIAAGWGRTTRAVIGVGPDGPFEIDLAEDGPHALIAGTTGSGKSELLQTLICSLAVANRPDELTFVLIDYKGGAAFKECVRLPHTVGMVTDLDGHLTQRALRSLAAEIRRRERLLLAAGAKDIGEYHRLRASAGARAAGCPDRPVRSPEDGTAREAGPHPAGGGPAGPAGGTPLPPLPRLVLIIDEFATLVAELPDFVAGLVDIARRGRSLGVHLILATQRPAGAVTPDIQANTSLRIALRVTDARESADVIDAPDAARIAPATPGRCYVKAGSAPPVAVQAARVGGRAPRGTEHPSGEVRVIDLPWRALGHPPSAGAAAAEEAAETDLSLLVGAVRAAARGIPPQPSPWPPPLPDRVVLSLPGLPEPGPADPQVEWIPAARPYRRGIEEVPPLPYGLADLPWEQRRTPLLLDLPRSGHLLIAGTARSGRSTALRTIAGAIAAWASPEDVHVHAIDCGSGALLPLACLPHCGAVVTREEADRVERLLNRLRGEVARRQRLLAEAGYASLAEARAAARARAAGTGASGSPGAGTSGAAATGSCGAGAGPYGEDGTGAGEEAGRLPWLVLLLDRWEGYVAAFDGHDYGRLLDEMLQLLREGPAVGLRAVVTADRSGLVGQISTVFDERLILRLADPSDYGLAGLPSRDLPGSMPPGRALSIGEHGLVESRIALLAPDPSGQAQVAALQELARGAAARFGGDPARPGAWAWPSEPPLRVDALPARITAEQAMRLDPSFTPPSPLWALLGAGGDALAPMGIDLQAQGPAAVIAGPPRSGRSSCLLTAARSLLAQGTPVLVVTPRRSPLRGLAGEPGVLAVLDGSAQPVTADGHGCSGPVDALAVVAGREPYAVLVDDAELISPDSPLGLALEEILRTGRDGGHGMLIAGSTADLSAGYRGFAAEARKNRTGLLLGVQGPADGDLFAIRLPRTGAGGPPGRGWLVSAGIAVPIQAAIPG</sequence>
<evidence type="ECO:0000259" key="7">
    <source>
        <dbReference type="PROSITE" id="PS50901"/>
    </source>
</evidence>
<evidence type="ECO:0000256" key="3">
    <source>
        <dbReference type="ARBA" id="ARBA00022840"/>
    </source>
</evidence>
<dbReference type="GO" id="GO:0051301">
    <property type="term" value="P:cell division"/>
    <property type="evidence" value="ECO:0007669"/>
    <property type="project" value="UniProtKB-KW"/>
</dbReference>
<dbReference type="Proteomes" id="UP000006640">
    <property type="component" value="Chromosome"/>
</dbReference>
<dbReference type="HOGENOM" id="CLU_003134_6_0_11"/>
<keyword evidence="9" id="KW-0131">Cell cycle</keyword>
<dbReference type="PANTHER" id="PTHR22683:SF1">
    <property type="entry name" value="TYPE VII SECRETION SYSTEM PROTEIN ESSC"/>
    <property type="match status" value="1"/>
</dbReference>
<dbReference type="GO" id="GO:0016874">
    <property type="term" value="F:ligase activity"/>
    <property type="evidence" value="ECO:0007669"/>
    <property type="project" value="UniProtKB-KW"/>
</dbReference>
<dbReference type="RefSeq" id="WP_013130951.1">
    <property type="nucleotide sequence ID" value="NC_014165.1"/>
</dbReference>
<organism evidence="9 10">
    <name type="scientific">Thermobispora bispora (strain ATCC 19993 / DSM 43833 / CBS 139.67 / JCM 10125 / KCTC 9307 / NBRC 14880 / R51)</name>
    <dbReference type="NCBI Taxonomy" id="469371"/>
    <lineage>
        <taxon>Bacteria</taxon>
        <taxon>Bacillati</taxon>
        <taxon>Actinomycetota</taxon>
        <taxon>Actinomycetes</taxon>
        <taxon>Streptosporangiales</taxon>
        <taxon>Streptosporangiaceae</taxon>
        <taxon>Thermobispora</taxon>
    </lineage>
</organism>
<feature type="compositionally biased region" description="Gly residues" evidence="6">
    <location>
        <begin position="821"/>
        <end position="831"/>
    </location>
</feature>
<evidence type="ECO:0000256" key="2">
    <source>
        <dbReference type="ARBA" id="ARBA00022741"/>
    </source>
</evidence>
<dbReference type="InterPro" id="IPR003593">
    <property type="entry name" value="AAA+_ATPase"/>
</dbReference>
<evidence type="ECO:0000256" key="1">
    <source>
        <dbReference type="ARBA" id="ARBA00022598"/>
    </source>
</evidence>
<dbReference type="SUPFAM" id="SSF52540">
    <property type="entry name" value="P-loop containing nucleoside triphosphate hydrolases"/>
    <property type="match status" value="3"/>
</dbReference>
<protein>
    <submittedName>
        <fullName evidence="9">Cell division FtsK/SpoIIIE</fullName>
    </submittedName>
</protein>
<feature type="coiled-coil region" evidence="5">
    <location>
        <begin position="297"/>
        <end position="324"/>
    </location>
</feature>
<evidence type="ECO:0000259" key="8">
    <source>
        <dbReference type="PROSITE" id="PS50979"/>
    </source>
</evidence>
<feature type="domain" description="FtsK" evidence="7">
    <location>
        <begin position="1068"/>
        <end position="1299"/>
    </location>
</feature>
<dbReference type="PANTHER" id="PTHR22683">
    <property type="entry name" value="SPORULATION PROTEIN RELATED"/>
    <property type="match status" value="1"/>
</dbReference>
<keyword evidence="10" id="KW-1185">Reference proteome</keyword>
<evidence type="ECO:0000313" key="9">
    <source>
        <dbReference type="EMBL" id="ADG87418.1"/>
    </source>
</evidence>
<feature type="coiled-coil region" evidence="5">
    <location>
        <begin position="1134"/>
        <end position="1164"/>
    </location>
</feature>
<feature type="binding site" evidence="4">
    <location>
        <begin position="698"/>
        <end position="705"/>
    </location>
    <ligand>
        <name>ATP</name>
        <dbReference type="ChEBI" id="CHEBI:30616"/>
    </ligand>
</feature>
<name>D6Y5S2_THEBD</name>
<keyword evidence="5" id="KW-0175">Coiled coil</keyword>
<accession>D6Y5S2</accession>
<dbReference type="InterPro" id="IPR027417">
    <property type="entry name" value="P-loop_NTPase"/>
</dbReference>
<dbReference type="eggNOG" id="COG1674">
    <property type="taxonomic scope" value="Bacteria"/>
</dbReference>
<dbReference type="PROSITE" id="PS50901">
    <property type="entry name" value="FTSK"/>
    <property type="match status" value="2"/>
</dbReference>
<feature type="region of interest" description="Disordered" evidence="6">
    <location>
        <begin position="507"/>
        <end position="536"/>
    </location>
</feature>
<feature type="domain" description="Biotin carboxylation" evidence="8">
    <location>
        <begin position="540"/>
        <end position="1615"/>
    </location>
</feature>
<dbReference type="PROSITE" id="PS50979">
    <property type="entry name" value="BC"/>
    <property type="match status" value="1"/>
</dbReference>
<evidence type="ECO:0000256" key="6">
    <source>
        <dbReference type="SAM" id="MobiDB-lite"/>
    </source>
</evidence>
<dbReference type="STRING" id="469371.Tbis_0693"/>
<dbReference type="Gene3D" id="2.60.200.20">
    <property type="match status" value="1"/>
</dbReference>
<dbReference type="EMBL" id="CP001874">
    <property type="protein sequence ID" value="ADG87418.1"/>
    <property type="molecule type" value="Genomic_DNA"/>
</dbReference>
<keyword evidence="2 4" id="KW-0547">Nucleotide-binding</keyword>
<evidence type="ECO:0000256" key="5">
    <source>
        <dbReference type="SAM" id="Coils"/>
    </source>
</evidence>
<keyword evidence="1" id="KW-0436">Ligase</keyword>
<dbReference type="Gene3D" id="3.40.50.300">
    <property type="entry name" value="P-loop containing nucleotide triphosphate hydrolases"/>
    <property type="match status" value="4"/>
</dbReference>
<feature type="domain" description="FtsK" evidence="7">
    <location>
        <begin position="680"/>
        <end position="910"/>
    </location>
</feature>
<evidence type="ECO:0000256" key="4">
    <source>
        <dbReference type="PROSITE-ProRule" id="PRU00289"/>
    </source>
</evidence>
<dbReference type="InterPro" id="IPR050206">
    <property type="entry name" value="FtsK/SpoIIIE/SftA"/>
</dbReference>
<proteinExistence type="predicted"/>
<dbReference type="OrthoDB" id="9807790at2"/>
<feature type="region of interest" description="Disordered" evidence="6">
    <location>
        <begin position="798"/>
        <end position="833"/>
    </location>
</feature>
<evidence type="ECO:0000313" key="10">
    <source>
        <dbReference type="Proteomes" id="UP000006640"/>
    </source>
</evidence>
<dbReference type="Pfam" id="PF01580">
    <property type="entry name" value="FtsK_SpoIIIE"/>
    <property type="match status" value="2"/>
</dbReference>
<feature type="compositionally biased region" description="Basic and acidic residues" evidence="6">
    <location>
        <begin position="804"/>
        <end position="818"/>
    </location>
</feature>